<reference evidence="1 2" key="1">
    <citation type="submission" date="2014-01" db="EMBL/GenBank/DDBJ databases">
        <authorList>
            <person name="Dobos K."/>
            <person name="Lenaerts A."/>
            <person name="Ordway D."/>
            <person name="DeGroote M.A."/>
            <person name="Parker T."/>
            <person name="Sizemore C."/>
            <person name="Tallon L.J."/>
            <person name="Sadzewicz L.K."/>
            <person name="Sengamalay N."/>
            <person name="Fraser C.M."/>
            <person name="Hine E."/>
            <person name="Shefchek K.A."/>
            <person name="Das S.P."/>
            <person name="Tettelin H."/>
        </authorList>
    </citation>
    <scope>NUCLEOTIDE SEQUENCE [LARGE SCALE GENOMIC DNA]</scope>
    <source>
        <strain evidence="1 2">Harvey</strain>
    </source>
</reference>
<name>A0ABN0QSY3_MYCUL</name>
<keyword evidence="2" id="KW-1185">Reference proteome</keyword>
<evidence type="ECO:0000313" key="2">
    <source>
        <dbReference type="Proteomes" id="UP000020681"/>
    </source>
</evidence>
<dbReference type="EMBL" id="JAOL01000154">
    <property type="protein sequence ID" value="EUA87818.1"/>
    <property type="molecule type" value="Genomic_DNA"/>
</dbReference>
<comment type="caution">
    <text evidence="1">The sequence shown here is derived from an EMBL/GenBank/DDBJ whole genome shotgun (WGS) entry which is preliminary data.</text>
</comment>
<organism evidence="1 2">
    <name type="scientific">Mycobacterium ulcerans str. Harvey</name>
    <dbReference type="NCBI Taxonomy" id="1299332"/>
    <lineage>
        <taxon>Bacteria</taxon>
        <taxon>Bacillati</taxon>
        <taxon>Actinomycetota</taxon>
        <taxon>Actinomycetes</taxon>
        <taxon>Mycobacteriales</taxon>
        <taxon>Mycobacteriaceae</taxon>
        <taxon>Mycobacterium</taxon>
        <taxon>Mycobacterium ulcerans group</taxon>
    </lineage>
</organism>
<sequence length="49" mass="5099">APPVVGRSWSDRCVDCALIHGWDAGNASHQRLSDRIVIESGTGAVVPAA</sequence>
<evidence type="ECO:0000313" key="1">
    <source>
        <dbReference type="EMBL" id="EUA87818.1"/>
    </source>
</evidence>
<dbReference type="Proteomes" id="UP000020681">
    <property type="component" value="Unassembled WGS sequence"/>
</dbReference>
<accession>A0ABN0QSY3</accession>
<proteinExistence type="predicted"/>
<feature type="non-terminal residue" evidence="1">
    <location>
        <position position="1"/>
    </location>
</feature>
<protein>
    <submittedName>
        <fullName evidence="1">Uncharacterized protein</fullName>
    </submittedName>
</protein>
<gene>
    <name evidence="1" type="ORF">I551_5721</name>
</gene>